<dbReference type="InterPro" id="IPR005025">
    <property type="entry name" value="FMN_Rdtase-like_dom"/>
</dbReference>
<feature type="domain" description="NADPH-dependent FMN reductase-like" evidence="1">
    <location>
        <begin position="13"/>
        <end position="133"/>
    </location>
</feature>
<dbReference type="AlphaFoldDB" id="A0A9X3NH12"/>
<evidence type="ECO:0000313" key="2">
    <source>
        <dbReference type="EMBL" id="MDA0185229.1"/>
    </source>
</evidence>
<dbReference type="Pfam" id="PF03358">
    <property type="entry name" value="FMN_red"/>
    <property type="match status" value="1"/>
</dbReference>
<organism evidence="2 3">
    <name type="scientific">Solirubrobacter phytolaccae</name>
    <dbReference type="NCBI Taxonomy" id="1404360"/>
    <lineage>
        <taxon>Bacteria</taxon>
        <taxon>Bacillati</taxon>
        <taxon>Actinomycetota</taxon>
        <taxon>Thermoleophilia</taxon>
        <taxon>Solirubrobacterales</taxon>
        <taxon>Solirubrobacteraceae</taxon>
        <taxon>Solirubrobacter</taxon>
    </lineage>
</organism>
<gene>
    <name evidence="2" type="ORF">OJ997_33300</name>
</gene>
<evidence type="ECO:0000259" key="1">
    <source>
        <dbReference type="Pfam" id="PF03358"/>
    </source>
</evidence>
<dbReference type="SUPFAM" id="SSF52218">
    <property type="entry name" value="Flavoproteins"/>
    <property type="match status" value="1"/>
</dbReference>
<reference evidence="2" key="1">
    <citation type="submission" date="2022-10" db="EMBL/GenBank/DDBJ databases">
        <title>The WGS of Solirubrobacter phytolaccae KCTC 29190.</title>
        <authorList>
            <person name="Jiang Z."/>
        </authorList>
    </citation>
    <scope>NUCLEOTIDE SEQUENCE</scope>
    <source>
        <strain evidence="2">KCTC 29190</strain>
    </source>
</reference>
<evidence type="ECO:0000313" key="3">
    <source>
        <dbReference type="Proteomes" id="UP001147653"/>
    </source>
</evidence>
<dbReference type="InterPro" id="IPR029039">
    <property type="entry name" value="Flavoprotein-like_sf"/>
</dbReference>
<sequence>MHATCLVCTLKRSPEPSNAESLAEVVLAKLREEGVTTDTIRLADHQIDPGVVSEAVSDGDEWPAIRERILKAEILLVATPTWLGQPSSISKRALERMDALISETKEDGETPIAYDRVAGVVVVGNEDGAHHCIAEIGGALNDIGYTLPGQNWTYWNKGPGPGEEEWLTTDDKDWSISTGEACAKNLLRTARALQ</sequence>
<dbReference type="EMBL" id="JAPDDP010000103">
    <property type="protein sequence ID" value="MDA0185229.1"/>
    <property type="molecule type" value="Genomic_DNA"/>
</dbReference>
<name>A0A9X3NH12_9ACTN</name>
<dbReference type="RefSeq" id="WP_270029720.1">
    <property type="nucleotide sequence ID" value="NZ_JAPDDP010000103.1"/>
</dbReference>
<protein>
    <submittedName>
        <fullName evidence="2">Flavodoxin family protein</fullName>
    </submittedName>
</protein>
<proteinExistence type="predicted"/>
<accession>A0A9X3NH12</accession>
<keyword evidence="3" id="KW-1185">Reference proteome</keyword>
<dbReference type="Gene3D" id="3.40.50.360">
    <property type="match status" value="1"/>
</dbReference>
<dbReference type="Proteomes" id="UP001147653">
    <property type="component" value="Unassembled WGS sequence"/>
</dbReference>
<dbReference type="GO" id="GO:0016491">
    <property type="term" value="F:oxidoreductase activity"/>
    <property type="evidence" value="ECO:0007669"/>
    <property type="project" value="InterPro"/>
</dbReference>
<comment type="caution">
    <text evidence="2">The sequence shown here is derived from an EMBL/GenBank/DDBJ whole genome shotgun (WGS) entry which is preliminary data.</text>
</comment>